<feature type="region of interest" description="Disordered" evidence="1">
    <location>
        <begin position="935"/>
        <end position="954"/>
    </location>
</feature>
<dbReference type="InterPro" id="IPR056741">
    <property type="entry name" value="BLTP1_M"/>
</dbReference>
<keyword evidence="5" id="KW-1185">Reference proteome</keyword>
<evidence type="ECO:0008006" key="6">
    <source>
        <dbReference type="Google" id="ProtNLM"/>
    </source>
</evidence>
<feature type="compositionally biased region" description="Low complexity" evidence="1">
    <location>
        <begin position="232"/>
        <end position="253"/>
    </location>
</feature>
<dbReference type="PANTHER" id="PTHR31640:SF1">
    <property type="entry name" value="BRIDGE-LIKE LIPID TRANSFER PROTEIN FAMILY MEMBER 1"/>
    <property type="match status" value="1"/>
</dbReference>
<dbReference type="InterPro" id="IPR033616">
    <property type="entry name" value="BLTP1"/>
</dbReference>
<dbReference type="OrthoDB" id="10051416at2759"/>
<comment type="caution">
    <text evidence="4">The sequence shown here is derived from an EMBL/GenBank/DDBJ whole genome shotgun (WGS) entry which is preliminary data.</text>
</comment>
<feature type="region of interest" description="Disordered" evidence="1">
    <location>
        <begin position="229"/>
        <end position="258"/>
    </location>
</feature>
<proteinExistence type="predicted"/>
<feature type="compositionally biased region" description="Basic and acidic residues" evidence="1">
    <location>
        <begin position="988"/>
        <end position="1001"/>
    </location>
</feature>
<dbReference type="EMBL" id="NEVH01024421">
    <property type="protein sequence ID" value="PNF17356.1"/>
    <property type="molecule type" value="Genomic_DNA"/>
</dbReference>
<dbReference type="GO" id="GO:0098793">
    <property type="term" value="C:presynapse"/>
    <property type="evidence" value="ECO:0007669"/>
    <property type="project" value="GOC"/>
</dbReference>
<feature type="domain" description="Bridge-like lipid transfer protein family member 1 middle region" evidence="3">
    <location>
        <begin position="1237"/>
        <end position="1506"/>
    </location>
</feature>
<feature type="region of interest" description="Disordered" evidence="1">
    <location>
        <begin position="728"/>
        <end position="761"/>
    </location>
</feature>
<accession>A0A2J7PLZ5</accession>
<dbReference type="InterPro" id="IPR047104">
    <property type="entry name" value="BLTP1_N"/>
</dbReference>
<dbReference type="Proteomes" id="UP000235965">
    <property type="component" value="Unassembled WGS sequence"/>
</dbReference>
<evidence type="ECO:0000313" key="4">
    <source>
        <dbReference type="EMBL" id="PNF17356.1"/>
    </source>
</evidence>
<feature type="compositionally biased region" description="Polar residues" evidence="1">
    <location>
        <begin position="935"/>
        <end position="948"/>
    </location>
</feature>
<protein>
    <recommendedName>
        <fullName evidence="6">Fragile site-associated protein C-terminal domain-containing protein</fullName>
    </recommendedName>
</protein>
<feature type="region of interest" description="Disordered" evidence="1">
    <location>
        <begin position="870"/>
        <end position="889"/>
    </location>
</feature>
<feature type="region of interest" description="Disordered" evidence="1">
    <location>
        <begin position="968"/>
        <end position="1030"/>
    </location>
</feature>
<evidence type="ECO:0000259" key="3">
    <source>
        <dbReference type="Pfam" id="PF25039"/>
    </source>
</evidence>
<dbReference type="Pfam" id="PF20413">
    <property type="entry name" value="BLTP1_N"/>
    <property type="match status" value="1"/>
</dbReference>
<feature type="domain" description="Bridge-like lipid transfer protein family member 1 N-terminal" evidence="2">
    <location>
        <begin position="2"/>
        <end position="612"/>
    </location>
</feature>
<feature type="non-terminal residue" evidence="4">
    <location>
        <position position="1520"/>
    </location>
</feature>
<gene>
    <name evidence="4" type="ORF">B7P43_G02985</name>
</gene>
<feature type="region of interest" description="Disordered" evidence="1">
    <location>
        <begin position="527"/>
        <end position="550"/>
    </location>
</feature>
<evidence type="ECO:0000256" key="1">
    <source>
        <dbReference type="SAM" id="MobiDB-lite"/>
    </source>
</evidence>
<sequence length="1520" mass="166675">MKEFELITLCNEYNWIDCSSQNQENSHIAFCGDLFDLSFDLPFCDFLPSTVPLRFWIQGESVDLVLYLPEICTSRSILLALDENAKLLGHDVNLRQRNDGSRKWRNVCQRSNGWVDCWSVPIVALCINYVYHPVPPLGPPPQADITTPEKEEILLSPMRIPRCRKSPGIHWSQDGSQKFDPTTLPADKVSLELEIGPSVLLVYGAWLRKFMHLKENIFGEDQVFTDMHQSRAASSSPAGDTAAGAGAPAGAADKGADISTSTGVADEADLLKQKEFDTRQYRPIEVAVSITMHDIQAHLIKNCNEGDPPCPVILLERFGFEMKKGYRETQLQLLLSPAILLTSDKVTRPNKENHLTQGHLMLSGFQVRGHAMFSDEGRTLDEETLEYAWLVEIQVGKLSGKLTAPQLHHLVTSLETFLLLAKDAENNLRPPRLPKTCHHGVPPLQCSESDPDTRYRCPSGDDIKYRMTRLAVDAVDLFLLENGTAVQIWASPIRIATCNLHGHLVKSGVTGVLPAVQVRQFVATGSNFNGGNANHSNTNTTGSGRSQHNASRMEGSLVGELWLEVGSVSLGPLVVEAAMSLATPEHNLHLVQHRYLRTHDEAHKRLWFLWSGEGTNIKAVGRCGCIGGCAFFGSNRNGAKFFKPSWQDFQDGVNMAAFRIHETGQDPGFGQSILHEGQLVFHTPPYGSQDVSLQEPISGWDSNMGIPRGTGTGGLKVAVTNDCNLGESPGTLAGEQSCSVAETNKDSSSRISTASPSPVSCYSDKRALGRRFSYTSASNRSGSNATRDVPYARLVDHSPTNLLPPKLDSDSMLNAERSKSILSVPETEGAPKSSVSDSKLAVDYFNTTTTKENYQQGTANMLLVSKPAISSEVNPSESHHSLSVDTAEENLRKEVQRTVSMSSENHSEAFYSAEEDISQHIGMSASRTSSLRHSITLTRQDSSGSNTTSRKKFSSELSIMPGAVQTLPSTAATSAATCSETRSHLSSHRSDHEIHTPEHRNQQLARSPDVNVSGGEDDKRGGGILNMATPHRRYGNIASSSQQRAASPRYMAYSNEDSLTGFHDVSEGRNQDGILLDSSDTHSVSSTSFISAVSSQEDMALVNLHMQVNKPIIDSPLLMSSYVNHLSQVNCNNWTQSSLPSGCDAFRISLFHRTEEGRLVYIGGRYSPRFETLTEGFTSLKMITRTIGEHHATPPPSSKTPTHPYAWDATALSGSESDDLETGCEEELLSLQNEYGTRTTVILKLKGDLDIMLSPLVLESLQRFIDAVTPTLASLHPLTVLNHLHAECISQVEAANILKRDQSLSYLSQFQASSKRSTAERNVNSPTGQGLLQANVYEESVSTQTQGTIMLPKVNITVLQASVVEEIISFSALDNIRDLTCVSLFAMCFDAVTARFHCSKQVREVVQTFHHPTVLPSGHKKSSGSGKTGKPFLLGHQATPGTTDMPGVEPVYIETSEKQQEEMVFTLNISKIHAQLRRLKNESSVLKDAVITAIPSHYSRVFFTCARVTSPMRGVDFYAQ</sequence>
<feature type="compositionally biased region" description="Low complexity" evidence="1">
    <location>
        <begin position="749"/>
        <end position="760"/>
    </location>
</feature>
<name>A0A2J7PLZ5_9NEOP</name>
<dbReference type="Pfam" id="PF25039">
    <property type="entry name" value="BLTP1_M"/>
    <property type="match status" value="1"/>
</dbReference>
<organism evidence="4 5">
    <name type="scientific">Cryptotermes secundus</name>
    <dbReference type="NCBI Taxonomy" id="105785"/>
    <lineage>
        <taxon>Eukaryota</taxon>
        <taxon>Metazoa</taxon>
        <taxon>Ecdysozoa</taxon>
        <taxon>Arthropoda</taxon>
        <taxon>Hexapoda</taxon>
        <taxon>Insecta</taxon>
        <taxon>Pterygota</taxon>
        <taxon>Neoptera</taxon>
        <taxon>Polyneoptera</taxon>
        <taxon>Dictyoptera</taxon>
        <taxon>Blattodea</taxon>
        <taxon>Blattoidea</taxon>
        <taxon>Termitoidae</taxon>
        <taxon>Kalotermitidae</taxon>
        <taxon>Cryptotermitinae</taxon>
        <taxon>Cryptotermes</taxon>
    </lineage>
</organism>
<evidence type="ECO:0000259" key="2">
    <source>
        <dbReference type="Pfam" id="PF20413"/>
    </source>
</evidence>
<evidence type="ECO:0000313" key="5">
    <source>
        <dbReference type="Proteomes" id="UP000235965"/>
    </source>
</evidence>
<feature type="compositionally biased region" description="Low complexity" evidence="1">
    <location>
        <begin position="969"/>
        <end position="980"/>
    </location>
</feature>
<reference evidence="4 5" key="1">
    <citation type="submission" date="2017-12" db="EMBL/GenBank/DDBJ databases">
        <title>Hemimetabolous genomes reveal molecular basis of termite eusociality.</title>
        <authorList>
            <person name="Harrison M.C."/>
            <person name="Jongepier E."/>
            <person name="Robertson H.M."/>
            <person name="Arning N."/>
            <person name="Bitard-Feildel T."/>
            <person name="Chao H."/>
            <person name="Childers C.P."/>
            <person name="Dinh H."/>
            <person name="Doddapaneni H."/>
            <person name="Dugan S."/>
            <person name="Gowin J."/>
            <person name="Greiner C."/>
            <person name="Han Y."/>
            <person name="Hu H."/>
            <person name="Hughes D.S.T."/>
            <person name="Huylmans A.-K."/>
            <person name="Kemena C."/>
            <person name="Kremer L.P.M."/>
            <person name="Lee S.L."/>
            <person name="Lopez-Ezquerra A."/>
            <person name="Mallet L."/>
            <person name="Monroy-Kuhn J.M."/>
            <person name="Moser A."/>
            <person name="Murali S.C."/>
            <person name="Muzny D.M."/>
            <person name="Otani S."/>
            <person name="Piulachs M.-D."/>
            <person name="Poelchau M."/>
            <person name="Qu J."/>
            <person name="Schaub F."/>
            <person name="Wada-Katsumata A."/>
            <person name="Worley K.C."/>
            <person name="Xie Q."/>
            <person name="Ylla G."/>
            <person name="Poulsen M."/>
            <person name="Gibbs R.A."/>
            <person name="Schal C."/>
            <person name="Richards S."/>
            <person name="Belles X."/>
            <person name="Korb J."/>
            <person name="Bornberg-Bauer E."/>
        </authorList>
    </citation>
    <scope>NUCLEOTIDE SEQUENCE [LARGE SCALE GENOMIC DNA]</scope>
    <source>
        <tissue evidence="4">Whole body</tissue>
    </source>
</reference>
<dbReference type="PANTHER" id="PTHR31640">
    <property type="entry name" value="TRANSMEMBRANE PROTEIN KIAA1109"/>
    <property type="match status" value="1"/>
</dbReference>
<dbReference type="GO" id="GO:0048488">
    <property type="term" value="P:synaptic vesicle endocytosis"/>
    <property type="evidence" value="ECO:0007669"/>
    <property type="project" value="TreeGrafter"/>
</dbReference>